<proteinExistence type="predicted"/>
<dbReference type="InParanoid" id="A0A167LCR4"/>
<feature type="non-terminal residue" evidence="1">
    <location>
        <position position="1"/>
    </location>
</feature>
<dbReference type="STRING" id="763407.A0A167LCR4"/>
<feature type="non-terminal residue" evidence="1">
    <location>
        <position position="104"/>
    </location>
</feature>
<dbReference type="EMBL" id="KV440989">
    <property type="protein sequence ID" value="OAD70159.1"/>
    <property type="molecule type" value="Genomic_DNA"/>
</dbReference>
<accession>A0A167LCR4</accession>
<evidence type="ECO:0008006" key="3">
    <source>
        <dbReference type="Google" id="ProtNLM"/>
    </source>
</evidence>
<dbReference type="GeneID" id="28988643"/>
<gene>
    <name evidence="1" type="ORF">PHYBLDRAFT_102741</name>
</gene>
<sequence>GPQTLQPVMQFKCKLFLQNETSSWSPFGSVSMRISQQIPSKRMHIYIENEKNKLVSSVVRSGNVEKVGNKKVTFLLKNEQERTSMVYMIQLKDEKTAVKTYDYL</sequence>
<organism evidence="1 2">
    <name type="scientific">Phycomyces blakesleeanus (strain ATCC 8743b / DSM 1359 / FGSC 10004 / NBRC 33097 / NRRL 1555)</name>
    <dbReference type="NCBI Taxonomy" id="763407"/>
    <lineage>
        <taxon>Eukaryota</taxon>
        <taxon>Fungi</taxon>
        <taxon>Fungi incertae sedis</taxon>
        <taxon>Mucoromycota</taxon>
        <taxon>Mucoromycotina</taxon>
        <taxon>Mucoromycetes</taxon>
        <taxon>Mucorales</taxon>
        <taxon>Phycomycetaceae</taxon>
        <taxon>Phycomyces</taxon>
    </lineage>
</organism>
<dbReference type="VEuPathDB" id="FungiDB:PHYBLDRAFT_102741"/>
<dbReference type="RefSeq" id="XP_018288199.1">
    <property type="nucleotide sequence ID" value="XM_018427737.1"/>
</dbReference>
<keyword evidence="2" id="KW-1185">Reference proteome</keyword>
<evidence type="ECO:0000313" key="1">
    <source>
        <dbReference type="EMBL" id="OAD70159.1"/>
    </source>
</evidence>
<dbReference type="OrthoDB" id="6244550at2759"/>
<evidence type="ECO:0000313" key="2">
    <source>
        <dbReference type="Proteomes" id="UP000077315"/>
    </source>
</evidence>
<dbReference type="Proteomes" id="UP000077315">
    <property type="component" value="Unassembled WGS sequence"/>
</dbReference>
<name>A0A167LCR4_PHYB8</name>
<reference evidence="2" key="1">
    <citation type="submission" date="2015-06" db="EMBL/GenBank/DDBJ databases">
        <title>Expansion of signal transduction pathways in fungi by whole-genome duplication.</title>
        <authorList>
            <consortium name="DOE Joint Genome Institute"/>
            <person name="Corrochano L.M."/>
            <person name="Kuo A."/>
            <person name="Marcet-Houben M."/>
            <person name="Polaino S."/>
            <person name="Salamov A."/>
            <person name="Villalobos J.M."/>
            <person name="Alvarez M.I."/>
            <person name="Avalos J."/>
            <person name="Benito E.P."/>
            <person name="Benoit I."/>
            <person name="Burger G."/>
            <person name="Camino L.P."/>
            <person name="Canovas D."/>
            <person name="Cerda-Olmedo E."/>
            <person name="Cheng J.-F."/>
            <person name="Dominguez A."/>
            <person name="Elias M."/>
            <person name="Eslava A.P."/>
            <person name="Glaser F."/>
            <person name="Grimwood J."/>
            <person name="Gutierrez G."/>
            <person name="Heitman J."/>
            <person name="Henrissat B."/>
            <person name="Iturriaga E.A."/>
            <person name="Lang B.F."/>
            <person name="Lavin J.L."/>
            <person name="Lee S."/>
            <person name="Li W."/>
            <person name="Lindquist E."/>
            <person name="Lopez-Garcia S."/>
            <person name="Luque E.M."/>
            <person name="Marcos A.T."/>
            <person name="Martin J."/>
            <person name="McCluskey K."/>
            <person name="Medina H.R."/>
            <person name="Miralles-Duran A."/>
            <person name="Miyazaki A."/>
            <person name="Munoz-Torres E."/>
            <person name="Oguiza J.A."/>
            <person name="Ohm R."/>
            <person name="Olmedo M."/>
            <person name="Orejas M."/>
            <person name="Ortiz-Castellanos L."/>
            <person name="Pisabarro A.G."/>
            <person name="Rodriguez-Romero J."/>
            <person name="Ruiz-Herrera J."/>
            <person name="Ruiz-Vazquez R."/>
            <person name="Sanz C."/>
            <person name="Schackwitz W."/>
            <person name="Schmutz J."/>
            <person name="Shahriari M."/>
            <person name="Shelest E."/>
            <person name="Silva-Franco F."/>
            <person name="Soanes D."/>
            <person name="Syed K."/>
            <person name="Tagua V.G."/>
            <person name="Talbot N.J."/>
            <person name="Thon M."/>
            <person name="De vries R.P."/>
            <person name="Wiebenga A."/>
            <person name="Yadav J.S."/>
            <person name="Braun E.L."/>
            <person name="Baker S."/>
            <person name="Garre V."/>
            <person name="Horwitz B."/>
            <person name="Torres-Martinez S."/>
            <person name="Idnurm A."/>
            <person name="Herrera-Estrella A."/>
            <person name="Gabaldon T."/>
            <person name="Grigoriev I.V."/>
        </authorList>
    </citation>
    <scope>NUCLEOTIDE SEQUENCE [LARGE SCALE GENOMIC DNA]</scope>
    <source>
        <strain evidence="2">NRRL 1555(-)</strain>
    </source>
</reference>
<dbReference type="AlphaFoldDB" id="A0A167LCR4"/>
<protein>
    <recommendedName>
        <fullName evidence="3">RanBD1 domain-containing protein</fullName>
    </recommendedName>
</protein>